<feature type="compositionally biased region" description="Polar residues" evidence="1">
    <location>
        <begin position="172"/>
        <end position="189"/>
    </location>
</feature>
<reference evidence="2 3" key="1">
    <citation type="journal article" date="2018" name="BMC Genomics">
        <title>The genome of Naegleria lovaniensis, the basis for a comparative approach to unravel pathogenicity factors of the human pathogenic amoeba N. fowleri.</title>
        <authorList>
            <person name="Liechti N."/>
            <person name="Schurch N."/>
            <person name="Bruggmann R."/>
            <person name="Wittwer M."/>
        </authorList>
    </citation>
    <scope>NUCLEOTIDE SEQUENCE [LARGE SCALE GENOMIC DNA]</scope>
    <source>
        <strain evidence="2 3">ATCC 30569</strain>
    </source>
</reference>
<feature type="region of interest" description="Disordered" evidence="1">
    <location>
        <begin position="125"/>
        <end position="208"/>
    </location>
</feature>
<dbReference type="AlphaFoldDB" id="A0AA88GUS5"/>
<dbReference type="InterPro" id="IPR005606">
    <property type="entry name" value="Sec20"/>
</dbReference>
<dbReference type="GO" id="GO:0005484">
    <property type="term" value="F:SNAP receptor activity"/>
    <property type="evidence" value="ECO:0007669"/>
    <property type="project" value="InterPro"/>
</dbReference>
<comment type="caution">
    <text evidence="2">The sequence shown here is derived from an EMBL/GenBank/DDBJ whole genome shotgun (WGS) entry which is preliminary data.</text>
</comment>
<keyword evidence="3" id="KW-1185">Reference proteome</keyword>
<name>A0AA88GUS5_NAELO</name>
<dbReference type="GO" id="GO:0031201">
    <property type="term" value="C:SNARE complex"/>
    <property type="evidence" value="ECO:0007669"/>
    <property type="project" value="TreeGrafter"/>
</dbReference>
<proteinExistence type="predicted"/>
<dbReference type="GO" id="GO:0005783">
    <property type="term" value="C:endoplasmic reticulum"/>
    <property type="evidence" value="ECO:0007669"/>
    <property type="project" value="TreeGrafter"/>
</dbReference>
<dbReference type="RefSeq" id="XP_044550188.1">
    <property type="nucleotide sequence ID" value="XM_044692082.1"/>
</dbReference>
<dbReference type="Proteomes" id="UP000816034">
    <property type="component" value="Unassembled WGS sequence"/>
</dbReference>
<evidence type="ECO:0000313" key="2">
    <source>
        <dbReference type="EMBL" id="KAG2386196.1"/>
    </source>
</evidence>
<dbReference type="PANTHER" id="PTHR12825">
    <property type="entry name" value="BNIP1-RELATED"/>
    <property type="match status" value="1"/>
</dbReference>
<evidence type="ECO:0000313" key="3">
    <source>
        <dbReference type="Proteomes" id="UP000816034"/>
    </source>
</evidence>
<dbReference type="PANTHER" id="PTHR12825:SF0">
    <property type="entry name" value="VESICLE TRANSPORT PROTEIN SEC20"/>
    <property type="match status" value="1"/>
</dbReference>
<sequence length="208" mass="23764">MTSSSMTENEIKHAMNIIEEISNLVYTTEQAINKIQESVAIIPDIESLKFNIDEGLKLSSEKMDQLELYCEEKIKDPSVDHHLETCYGRILGRLPQLKKQVLTLKVTLRKAVQVYNNKEQEMSIKKGKLLGSSSEERKTTLKSNQSGKHQSRQSRKITDSLKRTKAIIAQNIERTSNSMEQLSEQSSVFQKAVKSQDEYQDKVNQSTK</sequence>
<protein>
    <submittedName>
        <fullName evidence="2">Uncharacterized protein</fullName>
    </submittedName>
</protein>
<gene>
    <name evidence="2" type="ORF">C9374_002642</name>
</gene>
<dbReference type="EMBL" id="PYSW02000016">
    <property type="protein sequence ID" value="KAG2386196.1"/>
    <property type="molecule type" value="Genomic_DNA"/>
</dbReference>
<evidence type="ECO:0000256" key="1">
    <source>
        <dbReference type="SAM" id="MobiDB-lite"/>
    </source>
</evidence>
<organism evidence="2 3">
    <name type="scientific">Naegleria lovaniensis</name>
    <name type="common">Amoeba</name>
    <dbReference type="NCBI Taxonomy" id="51637"/>
    <lineage>
        <taxon>Eukaryota</taxon>
        <taxon>Discoba</taxon>
        <taxon>Heterolobosea</taxon>
        <taxon>Tetramitia</taxon>
        <taxon>Eutetramitia</taxon>
        <taxon>Vahlkampfiidae</taxon>
        <taxon>Naegleria</taxon>
    </lineage>
</organism>
<accession>A0AA88GUS5</accession>
<dbReference type="GeneID" id="68095097"/>
<dbReference type="GO" id="GO:0006890">
    <property type="term" value="P:retrograde vesicle-mediated transport, Golgi to endoplasmic reticulum"/>
    <property type="evidence" value="ECO:0007669"/>
    <property type="project" value="InterPro"/>
</dbReference>